<feature type="non-terminal residue" evidence="1">
    <location>
        <position position="1"/>
    </location>
</feature>
<keyword evidence="2" id="KW-1185">Reference proteome</keyword>
<reference evidence="1 2" key="1">
    <citation type="journal article" date="2021" name="Nat. Plants">
        <title>The Taxus genome provides insights into paclitaxel biosynthesis.</title>
        <authorList>
            <person name="Xiong X."/>
            <person name="Gou J."/>
            <person name="Liao Q."/>
            <person name="Li Y."/>
            <person name="Zhou Q."/>
            <person name="Bi G."/>
            <person name="Li C."/>
            <person name="Du R."/>
            <person name="Wang X."/>
            <person name="Sun T."/>
            <person name="Guo L."/>
            <person name="Liang H."/>
            <person name="Lu P."/>
            <person name="Wu Y."/>
            <person name="Zhang Z."/>
            <person name="Ro D.K."/>
            <person name="Shang Y."/>
            <person name="Huang S."/>
            <person name="Yan J."/>
        </authorList>
    </citation>
    <scope>NUCLEOTIDE SEQUENCE [LARGE SCALE GENOMIC DNA]</scope>
    <source>
        <strain evidence="1">Ta-2019</strain>
    </source>
</reference>
<accession>A0AA38CJF8</accession>
<dbReference type="Gene3D" id="1.20.1250.20">
    <property type="entry name" value="MFS general substrate transporter like domains"/>
    <property type="match status" value="1"/>
</dbReference>
<proteinExistence type="predicted"/>
<organism evidence="1 2">
    <name type="scientific">Taxus chinensis</name>
    <name type="common">Chinese yew</name>
    <name type="synonym">Taxus wallichiana var. chinensis</name>
    <dbReference type="NCBI Taxonomy" id="29808"/>
    <lineage>
        <taxon>Eukaryota</taxon>
        <taxon>Viridiplantae</taxon>
        <taxon>Streptophyta</taxon>
        <taxon>Embryophyta</taxon>
        <taxon>Tracheophyta</taxon>
        <taxon>Spermatophyta</taxon>
        <taxon>Pinopsida</taxon>
        <taxon>Pinidae</taxon>
        <taxon>Conifers II</taxon>
        <taxon>Cupressales</taxon>
        <taxon>Taxaceae</taxon>
        <taxon>Taxus</taxon>
    </lineage>
</organism>
<dbReference type="SUPFAM" id="SSF103473">
    <property type="entry name" value="MFS general substrate transporter"/>
    <property type="match status" value="1"/>
</dbReference>
<evidence type="ECO:0000313" key="2">
    <source>
        <dbReference type="Proteomes" id="UP000824469"/>
    </source>
</evidence>
<dbReference type="Proteomes" id="UP000824469">
    <property type="component" value="Unassembled WGS sequence"/>
</dbReference>
<evidence type="ECO:0000313" key="1">
    <source>
        <dbReference type="EMBL" id="KAH9298747.1"/>
    </source>
</evidence>
<comment type="caution">
    <text evidence="1">The sequence shown here is derived from an EMBL/GenBank/DDBJ whole genome shotgun (WGS) entry which is preliminary data.</text>
</comment>
<feature type="non-terminal residue" evidence="1">
    <location>
        <position position="73"/>
    </location>
</feature>
<dbReference type="EMBL" id="JAHRHJ020000010">
    <property type="protein sequence ID" value="KAH9298747.1"/>
    <property type="molecule type" value="Genomic_DNA"/>
</dbReference>
<protein>
    <submittedName>
        <fullName evidence="1">Uncharacterized protein</fullName>
    </submittedName>
</protein>
<sequence length="73" mass="7992">ETRACEKLATMGLLSNLIVYLTTKFNMPNVMASNVLNTWSGTTNLFPVLGAFLSDSYIGRYWTIAIGCIASLL</sequence>
<dbReference type="OMA" id="YWTIAIG"/>
<dbReference type="PANTHER" id="PTHR11654">
    <property type="entry name" value="OLIGOPEPTIDE TRANSPORTER-RELATED"/>
    <property type="match status" value="1"/>
</dbReference>
<dbReference type="AlphaFoldDB" id="A0AA38CJF8"/>
<name>A0AA38CJF8_TAXCH</name>
<dbReference type="InterPro" id="IPR036259">
    <property type="entry name" value="MFS_trans_sf"/>
</dbReference>
<gene>
    <name evidence="1" type="ORF">KI387_030429</name>
</gene>